<reference evidence="1" key="1">
    <citation type="journal article" date="2019" name="bioRxiv">
        <title>The Genome of the Zebra Mussel, Dreissena polymorpha: A Resource for Invasive Species Research.</title>
        <authorList>
            <person name="McCartney M.A."/>
            <person name="Auch B."/>
            <person name="Kono T."/>
            <person name="Mallez S."/>
            <person name="Zhang Y."/>
            <person name="Obille A."/>
            <person name="Becker A."/>
            <person name="Abrahante J.E."/>
            <person name="Garbe J."/>
            <person name="Badalamenti J.P."/>
            <person name="Herman A."/>
            <person name="Mangelson H."/>
            <person name="Liachko I."/>
            <person name="Sullivan S."/>
            <person name="Sone E.D."/>
            <person name="Koren S."/>
            <person name="Silverstein K.A.T."/>
            <person name="Beckman K.B."/>
            <person name="Gohl D.M."/>
        </authorList>
    </citation>
    <scope>NUCLEOTIDE SEQUENCE</scope>
    <source>
        <strain evidence="1">Duluth1</strain>
        <tissue evidence="1">Whole animal</tissue>
    </source>
</reference>
<protein>
    <submittedName>
        <fullName evidence="1">Uncharacterized protein</fullName>
    </submittedName>
</protein>
<keyword evidence="2" id="KW-1185">Reference proteome</keyword>
<sequence length="282" mass="32798">MQRIQEQSGVFLRKSWKLSEKANGIAKLLGMGSSEVVRKKHTVKQVFSLEECVARAITSNSRIVPKSKLHCVYAAFIFESERKKWVDNGPFQEYTHIENVGETTWFSVHEYNASRNKYEPKCRDAHHLLVNSGAKVCKDSVDNFKKEAWHNVAEQNSDILNKSLVVDLIDKQNNAYALKVFSFEVENEMRKLKFYEEAKFCNIIRSWYEAEDKPGISEIERTNRRLRIKDYLLSGVDFEVFPAFGKYVKGFHKVWFEGILQWIDTTLQLYVTAGSYNQRSVS</sequence>
<evidence type="ECO:0000313" key="2">
    <source>
        <dbReference type="Proteomes" id="UP000828390"/>
    </source>
</evidence>
<gene>
    <name evidence="1" type="ORF">DPMN_119221</name>
</gene>
<reference evidence="1" key="2">
    <citation type="submission" date="2020-11" db="EMBL/GenBank/DDBJ databases">
        <authorList>
            <person name="McCartney M.A."/>
            <person name="Auch B."/>
            <person name="Kono T."/>
            <person name="Mallez S."/>
            <person name="Becker A."/>
            <person name="Gohl D.M."/>
            <person name="Silverstein K.A.T."/>
            <person name="Koren S."/>
            <person name="Bechman K.B."/>
            <person name="Herman A."/>
            <person name="Abrahante J.E."/>
            <person name="Garbe J."/>
        </authorList>
    </citation>
    <scope>NUCLEOTIDE SEQUENCE</scope>
    <source>
        <strain evidence="1">Duluth1</strain>
        <tissue evidence="1">Whole animal</tissue>
    </source>
</reference>
<proteinExistence type="predicted"/>
<comment type="caution">
    <text evidence="1">The sequence shown here is derived from an EMBL/GenBank/DDBJ whole genome shotgun (WGS) entry which is preliminary data.</text>
</comment>
<evidence type="ECO:0000313" key="1">
    <source>
        <dbReference type="EMBL" id="KAH3817666.1"/>
    </source>
</evidence>
<organism evidence="1 2">
    <name type="scientific">Dreissena polymorpha</name>
    <name type="common">Zebra mussel</name>
    <name type="synonym">Mytilus polymorpha</name>
    <dbReference type="NCBI Taxonomy" id="45954"/>
    <lineage>
        <taxon>Eukaryota</taxon>
        <taxon>Metazoa</taxon>
        <taxon>Spiralia</taxon>
        <taxon>Lophotrochozoa</taxon>
        <taxon>Mollusca</taxon>
        <taxon>Bivalvia</taxon>
        <taxon>Autobranchia</taxon>
        <taxon>Heteroconchia</taxon>
        <taxon>Euheterodonta</taxon>
        <taxon>Imparidentia</taxon>
        <taxon>Neoheterodontei</taxon>
        <taxon>Myida</taxon>
        <taxon>Dreissenoidea</taxon>
        <taxon>Dreissenidae</taxon>
        <taxon>Dreissena</taxon>
    </lineage>
</organism>
<dbReference type="EMBL" id="JAIWYP010000005">
    <property type="protein sequence ID" value="KAH3817666.1"/>
    <property type="molecule type" value="Genomic_DNA"/>
</dbReference>
<dbReference type="Proteomes" id="UP000828390">
    <property type="component" value="Unassembled WGS sequence"/>
</dbReference>
<dbReference type="AlphaFoldDB" id="A0A9D4GHW6"/>
<name>A0A9D4GHW6_DREPO</name>
<accession>A0A9D4GHW6</accession>